<dbReference type="InterPro" id="IPR043502">
    <property type="entry name" value="DNA/RNA_pol_sf"/>
</dbReference>
<dbReference type="PANTHER" id="PTHR37984">
    <property type="entry name" value="PROTEIN CBG26694"/>
    <property type="match status" value="1"/>
</dbReference>
<dbReference type="FunFam" id="3.30.70.270:FF:000020">
    <property type="entry name" value="Transposon Tf2-6 polyprotein-like Protein"/>
    <property type="match status" value="1"/>
</dbReference>
<dbReference type="GO" id="GO:0003964">
    <property type="term" value="F:RNA-directed DNA polymerase activity"/>
    <property type="evidence" value="ECO:0007669"/>
    <property type="project" value="UniProtKB-KW"/>
</dbReference>
<evidence type="ECO:0000256" key="4">
    <source>
        <dbReference type="ARBA" id="ARBA00022759"/>
    </source>
</evidence>
<keyword evidence="1" id="KW-0808">Transferase</keyword>
<keyword evidence="3" id="KW-0540">Nuclease</keyword>
<dbReference type="Pfam" id="PF17917">
    <property type="entry name" value="RT_RNaseH"/>
    <property type="match status" value="1"/>
</dbReference>
<evidence type="ECO:0000256" key="7">
    <source>
        <dbReference type="SAM" id="MobiDB-lite"/>
    </source>
</evidence>
<dbReference type="PROSITE" id="PS50994">
    <property type="entry name" value="INTEGRASE"/>
    <property type="match status" value="1"/>
</dbReference>
<dbReference type="InterPro" id="IPR041373">
    <property type="entry name" value="RT_RNaseH"/>
</dbReference>
<dbReference type="CDD" id="cd09274">
    <property type="entry name" value="RNase_HI_RT_Ty3"/>
    <property type="match status" value="1"/>
</dbReference>
<dbReference type="PANTHER" id="PTHR37984:SF5">
    <property type="entry name" value="PROTEIN NYNRIN-LIKE"/>
    <property type="match status" value="1"/>
</dbReference>
<dbReference type="Gene3D" id="3.10.10.10">
    <property type="entry name" value="HIV Type 1 Reverse Transcriptase, subunit A, domain 1"/>
    <property type="match status" value="1"/>
</dbReference>
<dbReference type="Pfam" id="PF03732">
    <property type="entry name" value="Retrotrans_gag"/>
    <property type="match status" value="1"/>
</dbReference>
<protein>
    <submittedName>
        <fullName evidence="9">Transposon Ty3-I Gag-Pol polyprotein</fullName>
    </submittedName>
</protein>
<dbReference type="GO" id="GO:0004519">
    <property type="term" value="F:endonuclease activity"/>
    <property type="evidence" value="ECO:0007669"/>
    <property type="project" value="UniProtKB-KW"/>
</dbReference>
<dbReference type="SUPFAM" id="SSF53098">
    <property type="entry name" value="Ribonuclease H-like"/>
    <property type="match status" value="1"/>
</dbReference>
<evidence type="ECO:0000256" key="6">
    <source>
        <dbReference type="ARBA" id="ARBA00022918"/>
    </source>
</evidence>
<evidence type="ECO:0000259" key="8">
    <source>
        <dbReference type="PROSITE" id="PS50994"/>
    </source>
</evidence>
<dbReference type="InterPro" id="IPR036397">
    <property type="entry name" value="RNaseH_sf"/>
</dbReference>
<evidence type="ECO:0000256" key="3">
    <source>
        <dbReference type="ARBA" id="ARBA00022722"/>
    </source>
</evidence>
<dbReference type="InterPro" id="IPR043128">
    <property type="entry name" value="Rev_trsase/Diguanyl_cyclase"/>
</dbReference>
<feature type="region of interest" description="Disordered" evidence="7">
    <location>
        <begin position="214"/>
        <end position="239"/>
    </location>
</feature>
<name>A0A438FVJ4_VITVI</name>
<evidence type="ECO:0000256" key="2">
    <source>
        <dbReference type="ARBA" id="ARBA00022695"/>
    </source>
</evidence>
<evidence type="ECO:0000313" key="10">
    <source>
        <dbReference type="Proteomes" id="UP000288805"/>
    </source>
</evidence>
<gene>
    <name evidence="9" type="primary">TY3B-I_40</name>
    <name evidence="9" type="ORF">CK203_049363</name>
</gene>
<reference evidence="9 10" key="1">
    <citation type="journal article" date="2018" name="PLoS Genet.">
        <title>Population sequencing reveals clonal diversity and ancestral inbreeding in the grapevine cultivar Chardonnay.</title>
        <authorList>
            <person name="Roach M.J."/>
            <person name="Johnson D.L."/>
            <person name="Bohlmann J."/>
            <person name="van Vuuren H.J."/>
            <person name="Jones S.J."/>
            <person name="Pretorius I.S."/>
            <person name="Schmidt S.A."/>
            <person name="Borneman A.R."/>
        </authorList>
    </citation>
    <scope>NUCLEOTIDE SEQUENCE [LARGE SCALE GENOMIC DNA]</scope>
    <source>
        <strain evidence="10">cv. Chardonnay</strain>
        <tissue evidence="9">Leaf</tissue>
    </source>
</reference>
<evidence type="ECO:0000256" key="5">
    <source>
        <dbReference type="ARBA" id="ARBA00022801"/>
    </source>
</evidence>
<dbReference type="Pfam" id="PF00665">
    <property type="entry name" value="rve"/>
    <property type="match status" value="1"/>
</dbReference>
<keyword evidence="2" id="KW-0548">Nucleotidyltransferase</keyword>
<dbReference type="GO" id="GO:0016787">
    <property type="term" value="F:hydrolase activity"/>
    <property type="evidence" value="ECO:0007669"/>
    <property type="project" value="UniProtKB-KW"/>
</dbReference>
<dbReference type="Pfam" id="PF00078">
    <property type="entry name" value="RVT_1"/>
    <property type="match status" value="1"/>
</dbReference>
<evidence type="ECO:0000313" key="9">
    <source>
        <dbReference type="EMBL" id="RVW63969.1"/>
    </source>
</evidence>
<dbReference type="InterPro" id="IPR012337">
    <property type="entry name" value="RNaseH-like_sf"/>
</dbReference>
<dbReference type="Gene3D" id="3.30.70.270">
    <property type="match status" value="2"/>
</dbReference>
<keyword evidence="6" id="KW-0695">RNA-directed DNA polymerase</keyword>
<dbReference type="GO" id="GO:0015074">
    <property type="term" value="P:DNA integration"/>
    <property type="evidence" value="ECO:0007669"/>
    <property type="project" value="InterPro"/>
</dbReference>
<dbReference type="Proteomes" id="UP000288805">
    <property type="component" value="Unassembled WGS sequence"/>
</dbReference>
<dbReference type="InterPro" id="IPR050951">
    <property type="entry name" value="Retrovirus_Pol_polyprotein"/>
</dbReference>
<dbReference type="GO" id="GO:0003676">
    <property type="term" value="F:nucleic acid binding"/>
    <property type="evidence" value="ECO:0007669"/>
    <property type="project" value="InterPro"/>
</dbReference>
<dbReference type="InterPro" id="IPR001584">
    <property type="entry name" value="Integrase_cat-core"/>
</dbReference>
<dbReference type="FunFam" id="3.10.20.370:FF:000001">
    <property type="entry name" value="Retrovirus-related Pol polyprotein from transposon 17.6-like protein"/>
    <property type="match status" value="1"/>
</dbReference>
<dbReference type="InterPro" id="IPR041588">
    <property type="entry name" value="Integrase_H2C2"/>
</dbReference>
<evidence type="ECO:0000256" key="1">
    <source>
        <dbReference type="ARBA" id="ARBA00022679"/>
    </source>
</evidence>
<dbReference type="CDD" id="cd01647">
    <property type="entry name" value="RT_LTR"/>
    <property type="match status" value="1"/>
</dbReference>
<dbReference type="InterPro" id="IPR005162">
    <property type="entry name" value="Retrotrans_gag_dom"/>
</dbReference>
<proteinExistence type="predicted"/>
<keyword evidence="4" id="KW-0255">Endonuclease</keyword>
<organism evidence="9 10">
    <name type="scientific">Vitis vinifera</name>
    <name type="common">Grape</name>
    <dbReference type="NCBI Taxonomy" id="29760"/>
    <lineage>
        <taxon>Eukaryota</taxon>
        <taxon>Viridiplantae</taxon>
        <taxon>Streptophyta</taxon>
        <taxon>Embryophyta</taxon>
        <taxon>Tracheophyta</taxon>
        <taxon>Spermatophyta</taxon>
        <taxon>Magnoliopsida</taxon>
        <taxon>eudicotyledons</taxon>
        <taxon>Gunneridae</taxon>
        <taxon>Pentapetalae</taxon>
        <taxon>rosids</taxon>
        <taxon>Vitales</taxon>
        <taxon>Vitaceae</taxon>
        <taxon>Viteae</taxon>
        <taxon>Vitis</taxon>
    </lineage>
</organism>
<feature type="compositionally biased region" description="Low complexity" evidence="7">
    <location>
        <begin position="226"/>
        <end position="239"/>
    </location>
</feature>
<keyword evidence="5" id="KW-0378">Hydrolase</keyword>
<dbReference type="SUPFAM" id="SSF56672">
    <property type="entry name" value="DNA/RNA polymerases"/>
    <property type="match status" value="1"/>
</dbReference>
<dbReference type="Gene3D" id="3.30.420.10">
    <property type="entry name" value="Ribonuclease H-like superfamily/Ribonuclease H"/>
    <property type="match status" value="1"/>
</dbReference>
<dbReference type="Gene3D" id="1.10.340.70">
    <property type="match status" value="1"/>
</dbReference>
<dbReference type="EMBL" id="QGNW01000727">
    <property type="protein sequence ID" value="RVW63969.1"/>
    <property type="molecule type" value="Genomic_DNA"/>
</dbReference>
<dbReference type="InterPro" id="IPR000477">
    <property type="entry name" value="RT_dom"/>
</dbReference>
<accession>A0A438FVJ4</accession>
<dbReference type="Pfam" id="PF17921">
    <property type="entry name" value="Integrase_H2C2"/>
    <property type="match status" value="1"/>
</dbReference>
<sequence>MSAPSCIIPPTEQLIIRPHIVPLLPTFHGMESENPYAHIKEFEDVCNTFQEGTAIELMRLKLFPFTLKDKAKIWLNSLRPRSIRTWTELQADFLKKFFPTHRTNGLKRQISNFSARENENFMNAGRAILETMCGGDFMSKNPEEAMDFLSYVLETWEMKAKVAAMARKIEEMELRKVHEVQAISEPQQPANPCSISKFKCSLCNTYNSSWRNHPNFAWKPRPNPYQSPAQSSQQSQGQSSIEQALISLSKVMGDFVSEQKSINSQLNQKIDKLTNLNTVNEKGKFPSQPHKILRGYTKWNPKRDSSKVRDVQAIITLRSGDIPLLDMIKQVPHICKVFEGLVHCEKRTQCYKASLPNRARAGLGELKPTSITLSLADRSEWVMQLTFGNMTLELNIFHLCQKHIHPEEDEGPEEVCMIDTLVEEHCNQSMLDQFEENPDESHEDLDDGLAEPMGMNVVMSNWRQKPVILPLFKDEEEMKEAKDAILKLELKTLPAELKYAYLEEGNKAPVVISSSLTVSQEDNLLRILRKHKKAIGWQISDLKGISPLICTHHIYMEEGAKPTRQPQRRLNPHMQEVVRAEVLKLLQAGIIYPISDSTWVSPTQVVPKKSGITVVKGENGDEVSTRLTTGWRVCIDYRKLNAVTRKDHFPLPFMDQVLERVSGHPFYCFLDGYSGYFQIEIDVEDQEKTTFTCPFGTYAYRRMPFGLCNAPATFQRCMLSIFSDMVERIMEVFMDDITVYGTSFEDCLSHLEDVLKRCIEKDLVLNWEKCHFMVNQGIVLGHVISKKGIEVDRAKVELIVKLPPPTNVKGIRQFLGHAGFYRRFIKDFSKIAKPLCELLVKDAKFEWDDKCQRSFELLKQFLTSAPIVRAPNWELPFEVMCDSSDYAIGAVLGQREDGKPYVIYYASKSLNDAQRNYTTTEKELLAVVYALDKFRAYLIGSSIVVFTDHSALKYLLTKQDAKARLIRWILLLQEFNLQIRDKKGVENVVADHLSRLNIAHDTHGLPINDDFPEESLMLVEEVPWFAHIANYLVTGEIPSEWSSQDKKNFFAKVHAYYWEEPFLFKYCADQIIRKCVPEQEKHGILSHCHENACGGHFASQKTAMRVLQSGFWWPSLFKDAHEWIFFDVWGIDFMGPFPMSFGHSYILVGVDYVSKWVEAIPCRTNDHKVVLKFLKENIFSRFGVPKAIISDGGTHFCNKPFEALLAKYGVKHKVATPYHPQTSGQVELANREIKNILMKVVNTNRKDWSVKLLDSLWAYRTAYKTILGMSPYRLVYGKACHLPVEIEFKAWWAIKKLNMDLTKAGLKRSLDLNELEELRNDAYLNSKIAKEKLKRWHDQLVTKKEFFKGQRVLLYDSKLHLFPGKLKSRWVGPFVIHQVHSHGVIELLNSNSAKTFKVNGQRLKPYIEPFSRDKEVLILHDPSHP</sequence>
<feature type="domain" description="Integrase catalytic" evidence="8">
    <location>
        <begin position="1117"/>
        <end position="1279"/>
    </location>
</feature>
<comment type="caution">
    <text evidence="9">The sequence shown here is derived from an EMBL/GenBank/DDBJ whole genome shotgun (WGS) entry which is preliminary data.</text>
</comment>